<evidence type="ECO:0000313" key="3">
    <source>
        <dbReference type="Proteomes" id="UP000231263"/>
    </source>
</evidence>
<accession>A0A2M7XFI1</accession>
<protein>
    <submittedName>
        <fullName evidence="2">Uncharacterized protein</fullName>
    </submittedName>
</protein>
<evidence type="ECO:0000313" key="2">
    <source>
        <dbReference type="EMBL" id="PJA46634.1"/>
    </source>
</evidence>
<keyword evidence="1" id="KW-0472">Membrane</keyword>
<proteinExistence type="predicted"/>
<reference evidence="3" key="1">
    <citation type="submission" date="2017-09" db="EMBL/GenBank/DDBJ databases">
        <title>Depth-based differentiation of microbial function through sediment-hosted aquifers and enrichment of novel symbionts in the deep terrestrial subsurface.</title>
        <authorList>
            <person name="Probst A.J."/>
            <person name="Ladd B."/>
            <person name="Jarett J.K."/>
            <person name="Geller-Mcgrath D.E."/>
            <person name="Sieber C.M.K."/>
            <person name="Emerson J.B."/>
            <person name="Anantharaman K."/>
            <person name="Thomas B.C."/>
            <person name="Malmstrom R."/>
            <person name="Stieglmeier M."/>
            <person name="Klingl A."/>
            <person name="Woyke T."/>
            <person name="Ryan C.M."/>
            <person name="Banfield J.F."/>
        </authorList>
    </citation>
    <scope>NUCLEOTIDE SEQUENCE [LARGE SCALE GENOMIC DNA]</scope>
</reference>
<comment type="caution">
    <text evidence="2">The sequence shown here is derived from an EMBL/GenBank/DDBJ whole genome shotgun (WGS) entry which is preliminary data.</text>
</comment>
<dbReference type="InterPro" id="IPR011045">
    <property type="entry name" value="N2O_reductase_N"/>
</dbReference>
<keyword evidence="1" id="KW-1133">Transmembrane helix</keyword>
<name>A0A2M7XFI1_9BACT</name>
<dbReference type="Proteomes" id="UP000231263">
    <property type="component" value="Unassembled WGS sequence"/>
</dbReference>
<dbReference type="AlphaFoldDB" id="A0A2M7XFI1"/>
<dbReference type="SUPFAM" id="SSF50974">
    <property type="entry name" value="Nitrous oxide reductase, N-terminal domain"/>
    <property type="match status" value="1"/>
</dbReference>
<keyword evidence="1" id="KW-0812">Transmembrane</keyword>
<organism evidence="2 3">
    <name type="scientific">Candidatus Uhrbacteria bacterium CG_4_9_14_3_um_filter_41_35</name>
    <dbReference type="NCBI Taxonomy" id="1975034"/>
    <lineage>
        <taxon>Bacteria</taxon>
        <taxon>Candidatus Uhriibacteriota</taxon>
    </lineage>
</organism>
<dbReference type="EMBL" id="PFWT01000009">
    <property type="protein sequence ID" value="PJA46634.1"/>
    <property type="molecule type" value="Genomic_DNA"/>
</dbReference>
<evidence type="ECO:0000256" key="1">
    <source>
        <dbReference type="SAM" id="Phobius"/>
    </source>
</evidence>
<sequence>MATLGTPTSQACPKCGTGWKKIGFSFIALFVVAGISSLVLWFQNTGSASKVKELETQVQGLELDLGLKNVEIDNLPGPTPLFYNAVDEATGYSSGILMYDPELNESKEIITGNRVVFAVPKLDYDGKIFTVMGPVDGDLPSREVNVFDVATEISKTTGISVASNATDNTVSPSERYLVTGVEFLDNVLKVDYKENQILLFDLVTEKVSVLGTYRDGEDLDAAAPNARFANLRDIQVHWLSPTCANVRIYAVSNEPDTSEGAEPGATVQVRRHKEWREFCIE</sequence>
<feature type="transmembrane region" description="Helical" evidence="1">
    <location>
        <begin position="22"/>
        <end position="42"/>
    </location>
</feature>
<gene>
    <name evidence="2" type="ORF">CO173_02600</name>
</gene>